<protein>
    <submittedName>
        <fullName evidence="1">Uncharacterized protein</fullName>
    </submittedName>
</protein>
<reference evidence="1 2" key="1">
    <citation type="submission" date="2020-12" db="EMBL/GenBank/DDBJ databases">
        <title>Identification and biosynthesis of polyene macrolides produced by Streptomyces alfalfae Men-myco-93-63.</title>
        <authorList>
            <person name="Liu D."/>
            <person name="Li Y."/>
            <person name="Liu L."/>
            <person name="Han X."/>
            <person name="Shen F."/>
        </authorList>
    </citation>
    <scope>NUCLEOTIDE SEQUENCE [LARGE SCALE GENOMIC DNA]</scope>
    <source>
        <strain evidence="1 2">Men-myco-93-63</strain>
    </source>
</reference>
<dbReference type="EMBL" id="CP065959">
    <property type="protein sequence ID" value="QQC90166.1"/>
    <property type="molecule type" value="Genomic_DNA"/>
</dbReference>
<proteinExistence type="predicted"/>
<dbReference type="Proteomes" id="UP000596130">
    <property type="component" value="Chromosome"/>
</dbReference>
<dbReference type="AlphaFoldDB" id="A0A7T4PH82"/>
<name>A0A7T4PH82_9ACTN</name>
<dbReference type="RefSeq" id="WP_198503096.1">
    <property type="nucleotide sequence ID" value="NZ_CP065959.1"/>
</dbReference>
<accession>A0A7T4PH82</accession>
<organism evidence="1 2">
    <name type="scientific">Streptomyces alfalfae</name>
    <dbReference type="NCBI Taxonomy" id="1642299"/>
    <lineage>
        <taxon>Bacteria</taxon>
        <taxon>Bacillati</taxon>
        <taxon>Actinomycetota</taxon>
        <taxon>Actinomycetes</taxon>
        <taxon>Kitasatosporales</taxon>
        <taxon>Streptomycetaceae</taxon>
        <taxon>Streptomyces</taxon>
    </lineage>
</organism>
<evidence type="ECO:0000313" key="1">
    <source>
        <dbReference type="EMBL" id="QQC90166.1"/>
    </source>
</evidence>
<sequence length="54" mass="5991">MSESTPLCWRCDQPITTDRSGREYAKISISAGGAQILLHDECPKLLAFVRRTPA</sequence>
<gene>
    <name evidence="1" type="ORF">I8755_18395</name>
</gene>
<evidence type="ECO:0000313" key="2">
    <source>
        <dbReference type="Proteomes" id="UP000596130"/>
    </source>
</evidence>